<feature type="compositionally biased region" description="Basic and acidic residues" evidence="1">
    <location>
        <begin position="71"/>
        <end position="80"/>
    </location>
</feature>
<gene>
    <name evidence="2" type="primary">HaOG216504</name>
    <name evidence="2" type="ORF">B5X24_HaOG216504</name>
</gene>
<feature type="non-terminal residue" evidence="2">
    <location>
        <position position="1"/>
    </location>
</feature>
<evidence type="ECO:0000256" key="1">
    <source>
        <dbReference type="SAM" id="MobiDB-lite"/>
    </source>
</evidence>
<proteinExistence type="predicted"/>
<sequence length="140" mass="15706">YISELNCRVIRHIDQIRRFRAEDDDEVPNKTNDWHSDIETDDSSLLPQPEPTGASGETIVPVAPQSPTSAEEAHIGEREGTSVVPLASQSQSSPVHPRLMNLDPPAPPDTVESSEDVLEPDQQKQRSKRRVRPVNYKPFF</sequence>
<feature type="region of interest" description="Disordered" evidence="1">
    <location>
        <begin position="20"/>
        <end position="140"/>
    </location>
</feature>
<evidence type="ECO:0000313" key="3">
    <source>
        <dbReference type="Proteomes" id="UP000249218"/>
    </source>
</evidence>
<accession>A0A2W1AYX4</accession>
<keyword evidence="3" id="KW-1185">Reference proteome</keyword>
<protein>
    <submittedName>
        <fullName evidence="2">Uncharacterized protein</fullName>
    </submittedName>
</protein>
<reference evidence="2 3" key="1">
    <citation type="journal article" date="2017" name="BMC Biol.">
        <title>Genomic innovations, transcriptional plasticity and gene loss underlying the evolution and divergence of two highly polyphagous and invasive Helicoverpa pest species.</title>
        <authorList>
            <person name="Pearce S.L."/>
            <person name="Clarke D.F."/>
            <person name="East P.D."/>
            <person name="Elfekih S."/>
            <person name="Gordon K.H."/>
            <person name="Jermiin L.S."/>
            <person name="McGaughran A."/>
            <person name="Oakeshott J.G."/>
            <person name="Papanikolaou A."/>
            <person name="Perera O.P."/>
            <person name="Rane R.V."/>
            <person name="Richards S."/>
            <person name="Tay W.T."/>
            <person name="Walsh T.K."/>
            <person name="Anderson A."/>
            <person name="Anderson C.J."/>
            <person name="Asgari S."/>
            <person name="Board P.G."/>
            <person name="Bretschneider A."/>
            <person name="Campbell P.M."/>
            <person name="Chertemps T."/>
            <person name="Christeller J.T."/>
            <person name="Coppin C.W."/>
            <person name="Downes S.J."/>
            <person name="Duan G."/>
            <person name="Farnsworth C.A."/>
            <person name="Good R.T."/>
            <person name="Han L.B."/>
            <person name="Han Y.C."/>
            <person name="Hatje K."/>
            <person name="Horne I."/>
            <person name="Huang Y.P."/>
            <person name="Hughes D.S."/>
            <person name="Jacquin-Joly E."/>
            <person name="James W."/>
            <person name="Jhangiani S."/>
            <person name="Kollmar M."/>
            <person name="Kuwar S.S."/>
            <person name="Li S."/>
            <person name="Liu N.Y."/>
            <person name="Maibeche M.T."/>
            <person name="Miller J.R."/>
            <person name="Montagne N."/>
            <person name="Perry T."/>
            <person name="Qu J."/>
            <person name="Song S.V."/>
            <person name="Sutton G.G."/>
            <person name="Vogel H."/>
            <person name="Walenz B.P."/>
            <person name="Xu W."/>
            <person name="Zhang H.J."/>
            <person name="Zou Z."/>
            <person name="Batterham P."/>
            <person name="Edwards O.R."/>
            <person name="Feyereisen R."/>
            <person name="Gibbs R.A."/>
            <person name="Heckel D.G."/>
            <person name="McGrath A."/>
            <person name="Robin C."/>
            <person name="Scherer S.E."/>
            <person name="Worley K.C."/>
            <person name="Wu Y.D."/>
        </authorList>
    </citation>
    <scope>NUCLEOTIDE SEQUENCE [LARGE SCALE GENOMIC DNA]</scope>
    <source>
        <strain evidence="2">Harm_GR_Male_#8</strain>
        <tissue evidence="2">Whole organism</tissue>
    </source>
</reference>
<name>A0A2W1AYX4_HELAM</name>
<dbReference type="AlphaFoldDB" id="A0A2W1AYX4"/>
<evidence type="ECO:0000313" key="2">
    <source>
        <dbReference type="EMBL" id="PZC70402.1"/>
    </source>
</evidence>
<dbReference type="EMBL" id="KZ150661">
    <property type="protein sequence ID" value="PZC70402.1"/>
    <property type="molecule type" value="Genomic_DNA"/>
</dbReference>
<organism evidence="2 3">
    <name type="scientific">Helicoverpa armigera</name>
    <name type="common">Cotton bollworm</name>
    <name type="synonym">Heliothis armigera</name>
    <dbReference type="NCBI Taxonomy" id="29058"/>
    <lineage>
        <taxon>Eukaryota</taxon>
        <taxon>Metazoa</taxon>
        <taxon>Ecdysozoa</taxon>
        <taxon>Arthropoda</taxon>
        <taxon>Hexapoda</taxon>
        <taxon>Insecta</taxon>
        <taxon>Pterygota</taxon>
        <taxon>Neoptera</taxon>
        <taxon>Endopterygota</taxon>
        <taxon>Lepidoptera</taxon>
        <taxon>Glossata</taxon>
        <taxon>Ditrysia</taxon>
        <taxon>Noctuoidea</taxon>
        <taxon>Noctuidae</taxon>
        <taxon>Heliothinae</taxon>
        <taxon>Helicoverpa</taxon>
    </lineage>
</organism>
<dbReference type="Proteomes" id="UP000249218">
    <property type="component" value="Unassembled WGS sequence"/>
</dbReference>